<keyword evidence="3" id="KW-1185">Reference proteome</keyword>
<sequence>MGDRPAAERACKDPNPIIDGRKANVNLAILGAKPRGTVQPGLMCPAHRTKRVEESEEDGGRRGGKSVEGGGMVGKSEAQGRQLSGAPVPVTVTSRYNTCCCCCPVQLFRFRTVAVAAAANTLVFQFSTDR</sequence>
<name>A0A482XJU6_LAOST</name>
<protein>
    <recommendedName>
        <fullName evidence="4">RNA-binding protein 38</fullName>
    </recommendedName>
</protein>
<evidence type="ECO:0000256" key="1">
    <source>
        <dbReference type="SAM" id="MobiDB-lite"/>
    </source>
</evidence>
<accession>A0A482XJU6</accession>
<comment type="caution">
    <text evidence="2">The sequence shown here is derived from an EMBL/GenBank/DDBJ whole genome shotgun (WGS) entry which is preliminary data.</text>
</comment>
<dbReference type="SMR" id="A0A482XJU6"/>
<organism evidence="2 3">
    <name type="scientific">Laodelphax striatellus</name>
    <name type="common">Small brown planthopper</name>
    <name type="synonym">Delphax striatella</name>
    <dbReference type="NCBI Taxonomy" id="195883"/>
    <lineage>
        <taxon>Eukaryota</taxon>
        <taxon>Metazoa</taxon>
        <taxon>Ecdysozoa</taxon>
        <taxon>Arthropoda</taxon>
        <taxon>Hexapoda</taxon>
        <taxon>Insecta</taxon>
        <taxon>Pterygota</taxon>
        <taxon>Neoptera</taxon>
        <taxon>Paraneoptera</taxon>
        <taxon>Hemiptera</taxon>
        <taxon>Auchenorrhyncha</taxon>
        <taxon>Fulgoroidea</taxon>
        <taxon>Delphacidae</taxon>
        <taxon>Criomorphinae</taxon>
        <taxon>Laodelphax</taxon>
    </lineage>
</organism>
<evidence type="ECO:0008006" key="4">
    <source>
        <dbReference type="Google" id="ProtNLM"/>
    </source>
</evidence>
<dbReference type="InParanoid" id="A0A482XJU6"/>
<reference evidence="2 3" key="1">
    <citation type="journal article" date="2017" name="Gigascience">
        <title>Genome sequence of the small brown planthopper, Laodelphax striatellus.</title>
        <authorList>
            <person name="Zhu J."/>
            <person name="Jiang F."/>
            <person name="Wang X."/>
            <person name="Yang P."/>
            <person name="Bao Y."/>
            <person name="Zhao W."/>
            <person name="Wang W."/>
            <person name="Lu H."/>
            <person name="Wang Q."/>
            <person name="Cui N."/>
            <person name="Li J."/>
            <person name="Chen X."/>
            <person name="Luo L."/>
            <person name="Yu J."/>
            <person name="Kang L."/>
            <person name="Cui F."/>
        </authorList>
    </citation>
    <scope>NUCLEOTIDE SEQUENCE [LARGE SCALE GENOMIC DNA]</scope>
    <source>
        <strain evidence="2">Lst14</strain>
    </source>
</reference>
<dbReference type="STRING" id="195883.A0A482XJU6"/>
<gene>
    <name evidence="2" type="ORF">LSTR_LSTR015139</name>
</gene>
<dbReference type="OrthoDB" id="4207594at2759"/>
<dbReference type="AlphaFoldDB" id="A0A482XJU6"/>
<proteinExistence type="predicted"/>
<dbReference type="Proteomes" id="UP000291343">
    <property type="component" value="Unassembled WGS sequence"/>
</dbReference>
<evidence type="ECO:0000313" key="2">
    <source>
        <dbReference type="EMBL" id="RZF45739.1"/>
    </source>
</evidence>
<evidence type="ECO:0000313" key="3">
    <source>
        <dbReference type="Proteomes" id="UP000291343"/>
    </source>
</evidence>
<dbReference type="EMBL" id="QKKF02008386">
    <property type="protein sequence ID" value="RZF45739.1"/>
    <property type="molecule type" value="Genomic_DNA"/>
</dbReference>
<feature type="region of interest" description="Disordered" evidence="1">
    <location>
        <begin position="48"/>
        <end position="87"/>
    </location>
</feature>